<organism evidence="7 8">
    <name type="scientific">Oikopleura dioica</name>
    <name type="common">Tunicate</name>
    <dbReference type="NCBI Taxonomy" id="34765"/>
    <lineage>
        <taxon>Eukaryota</taxon>
        <taxon>Metazoa</taxon>
        <taxon>Chordata</taxon>
        <taxon>Tunicata</taxon>
        <taxon>Appendicularia</taxon>
        <taxon>Copelata</taxon>
        <taxon>Oikopleuridae</taxon>
        <taxon>Oikopleura</taxon>
    </lineage>
</organism>
<dbReference type="PANTHER" id="PTHR11662:SF399">
    <property type="entry name" value="FI19708P1-RELATED"/>
    <property type="match status" value="1"/>
</dbReference>
<keyword evidence="2 5" id="KW-0812">Transmembrane</keyword>
<dbReference type="Proteomes" id="UP001158576">
    <property type="component" value="Chromosome 2"/>
</dbReference>
<feature type="transmembrane region" description="Helical" evidence="5">
    <location>
        <begin position="362"/>
        <end position="381"/>
    </location>
</feature>
<proteinExistence type="predicted"/>
<dbReference type="PANTHER" id="PTHR11662">
    <property type="entry name" value="SOLUTE CARRIER FAMILY 17"/>
    <property type="match status" value="1"/>
</dbReference>
<evidence type="ECO:0000313" key="7">
    <source>
        <dbReference type="EMBL" id="CAG5113725.1"/>
    </source>
</evidence>
<feature type="transmembrane region" description="Helical" evidence="5">
    <location>
        <begin position="173"/>
        <end position="194"/>
    </location>
</feature>
<evidence type="ECO:0000256" key="2">
    <source>
        <dbReference type="ARBA" id="ARBA00022692"/>
    </source>
</evidence>
<evidence type="ECO:0000256" key="4">
    <source>
        <dbReference type="ARBA" id="ARBA00023136"/>
    </source>
</evidence>
<gene>
    <name evidence="7" type="ORF">OKIOD_LOCUS16580</name>
</gene>
<feature type="transmembrane region" description="Helical" evidence="5">
    <location>
        <begin position="83"/>
        <end position="100"/>
    </location>
</feature>
<feature type="transmembrane region" description="Helical" evidence="5">
    <location>
        <begin position="107"/>
        <end position="126"/>
    </location>
</feature>
<feature type="transmembrane region" description="Helical" evidence="5">
    <location>
        <begin position="138"/>
        <end position="161"/>
    </location>
</feature>
<dbReference type="PROSITE" id="PS50850">
    <property type="entry name" value="MFS"/>
    <property type="match status" value="1"/>
</dbReference>
<dbReference type="EMBL" id="OU015567">
    <property type="protein sequence ID" value="CAG5113725.1"/>
    <property type="molecule type" value="Genomic_DNA"/>
</dbReference>
<dbReference type="Pfam" id="PF07690">
    <property type="entry name" value="MFS_1"/>
    <property type="match status" value="1"/>
</dbReference>
<dbReference type="InterPro" id="IPR050382">
    <property type="entry name" value="MFS_Na/Anion_cotransporter"/>
</dbReference>
<feature type="transmembrane region" description="Helical" evidence="5">
    <location>
        <begin position="261"/>
        <end position="283"/>
    </location>
</feature>
<feature type="transmembrane region" description="Helical" evidence="5">
    <location>
        <begin position="439"/>
        <end position="463"/>
    </location>
</feature>
<evidence type="ECO:0000256" key="1">
    <source>
        <dbReference type="ARBA" id="ARBA00004141"/>
    </source>
</evidence>
<dbReference type="InterPro" id="IPR020846">
    <property type="entry name" value="MFS_dom"/>
</dbReference>
<sequence>MSLGKRYVLAIMVVFSGCNMHFTRSNINIAIVGMVNRTYQESLSSTGNSTTESVCGGEHVGSSNNNDGPFMYSNTQQTLLLSSYYYGYCLFSIAGGYVVHKYGIRRTVSSGLLIAGLLTLTIPSILKTDEGRSGDFYGLYICIFLRALIGVTHVVIGPAAAGSWTKWGPESELSFLTSLTFCPNVLGTSILNTFGGWLGSIFGWESIFYVTSLSNITVGLIWYFIIAESPESHPSISEKEKSYIIKSRREQKTKSDQKIPVFDIFTSPAIFGIIIANLTSNWGTLTLAILFPKYLADVQGYDIASVGWMSGITSCLNLVACLFAGKICDIIHQKWKVSRLNLIRGCVIIAGVPSAMFAFSMSLVGCNILLILCLVCLQNFCMGFDSAGSKPNAAFIAPAFAGFIMSIQNCMACTPGFISPVIAGGILDGEGDIESKWRTIFQLEAVVLFLGAVAFCFLGSASIQPWAEQNNEKKLIPSSE</sequence>
<dbReference type="SUPFAM" id="SSF103473">
    <property type="entry name" value="MFS general substrate transporter"/>
    <property type="match status" value="1"/>
</dbReference>
<evidence type="ECO:0000259" key="6">
    <source>
        <dbReference type="PROSITE" id="PS50850"/>
    </source>
</evidence>
<feature type="transmembrane region" description="Helical" evidence="5">
    <location>
        <begin position="206"/>
        <end position="226"/>
    </location>
</feature>
<evidence type="ECO:0000313" key="8">
    <source>
        <dbReference type="Proteomes" id="UP001158576"/>
    </source>
</evidence>
<dbReference type="InterPro" id="IPR011701">
    <property type="entry name" value="MFS"/>
</dbReference>
<feature type="transmembrane region" description="Helical" evidence="5">
    <location>
        <begin position="303"/>
        <end position="325"/>
    </location>
</feature>
<keyword evidence="3 5" id="KW-1133">Transmembrane helix</keyword>
<comment type="subcellular location">
    <subcellularLocation>
        <location evidence="1">Membrane</location>
        <topology evidence="1">Multi-pass membrane protein</topology>
    </subcellularLocation>
</comment>
<dbReference type="PROSITE" id="PS51257">
    <property type="entry name" value="PROKAR_LIPOPROTEIN"/>
    <property type="match status" value="1"/>
</dbReference>
<keyword evidence="4 5" id="KW-0472">Membrane</keyword>
<evidence type="ECO:0000256" key="3">
    <source>
        <dbReference type="ARBA" id="ARBA00022989"/>
    </source>
</evidence>
<dbReference type="InterPro" id="IPR036259">
    <property type="entry name" value="MFS_trans_sf"/>
</dbReference>
<feature type="domain" description="Major facilitator superfamily (MFS) profile" evidence="6">
    <location>
        <begin position="9"/>
        <end position="463"/>
    </location>
</feature>
<name>A0ABN7TC53_OIKDI</name>
<protein>
    <submittedName>
        <fullName evidence="7">Oidioi.mRNA.OKI2018_I69.chr2.g7815.t1.cds</fullName>
    </submittedName>
</protein>
<dbReference type="Gene3D" id="1.20.1250.20">
    <property type="entry name" value="MFS general substrate transporter like domains"/>
    <property type="match status" value="2"/>
</dbReference>
<evidence type="ECO:0000256" key="5">
    <source>
        <dbReference type="SAM" id="Phobius"/>
    </source>
</evidence>
<accession>A0ABN7TC53</accession>
<keyword evidence="8" id="KW-1185">Reference proteome</keyword>
<reference evidence="7 8" key="1">
    <citation type="submission" date="2021-04" db="EMBL/GenBank/DDBJ databases">
        <authorList>
            <person name="Bliznina A."/>
        </authorList>
    </citation>
    <scope>NUCLEOTIDE SEQUENCE [LARGE SCALE GENOMIC DNA]</scope>
</reference>